<comment type="catalytic activity">
    <reaction evidence="11">
        <text>L-seryl-[protein] + ATP = O-phospho-L-seryl-[protein] + ADP + H(+)</text>
        <dbReference type="Rhea" id="RHEA:17989"/>
        <dbReference type="Rhea" id="RHEA-COMP:9863"/>
        <dbReference type="Rhea" id="RHEA-COMP:11604"/>
        <dbReference type="ChEBI" id="CHEBI:15378"/>
        <dbReference type="ChEBI" id="CHEBI:29999"/>
        <dbReference type="ChEBI" id="CHEBI:30616"/>
        <dbReference type="ChEBI" id="CHEBI:83421"/>
        <dbReference type="ChEBI" id="CHEBI:456216"/>
        <dbReference type="EC" id="2.7.11.21"/>
    </reaction>
</comment>
<dbReference type="GO" id="GO:0005737">
    <property type="term" value="C:cytoplasm"/>
    <property type="evidence" value="ECO:0007669"/>
    <property type="project" value="UniProtKB-SubCell"/>
</dbReference>
<keyword evidence="8" id="KW-0418">Kinase</keyword>
<dbReference type="InterPro" id="IPR000719">
    <property type="entry name" value="Prot_kinase_dom"/>
</dbReference>
<dbReference type="PANTHER" id="PTHR24345">
    <property type="entry name" value="SERINE/THREONINE-PROTEIN KINASE PLK"/>
    <property type="match status" value="1"/>
</dbReference>
<evidence type="ECO:0000256" key="3">
    <source>
        <dbReference type="ARBA" id="ARBA00022490"/>
    </source>
</evidence>
<dbReference type="GO" id="GO:0005813">
    <property type="term" value="C:centrosome"/>
    <property type="evidence" value="ECO:0007669"/>
    <property type="project" value="TreeGrafter"/>
</dbReference>
<dbReference type="InterPro" id="IPR008271">
    <property type="entry name" value="Ser/Thr_kinase_AS"/>
</dbReference>
<dbReference type="RefSeq" id="XP_019757656.1">
    <property type="nucleotide sequence ID" value="XM_019902097.2"/>
</dbReference>
<evidence type="ECO:0000256" key="2">
    <source>
        <dbReference type="ARBA" id="ARBA00012424"/>
    </source>
</evidence>
<name>A0AAR5PAF1_DENPD</name>
<dbReference type="SUPFAM" id="SSF82615">
    <property type="entry name" value="Polo-box domain"/>
    <property type="match status" value="2"/>
</dbReference>
<dbReference type="GO" id="GO:0000776">
    <property type="term" value="C:kinetochore"/>
    <property type="evidence" value="ECO:0007669"/>
    <property type="project" value="TreeGrafter"/>
</dbReference>
<evidence type="ECO:0000256" key="1">
    <source>
        <dbReference type="ARBA" id="ARBA00004496"/>
    </source>
</evidence>
<evidence type="ECO:0000259" key="12">
    <source>
        <dbReference type="PROSITE" id="PS50011"/>
    </source>
</evidence>
<comment type="subcellular location">
    <subcellularLocation>
        <location evidence="1">Cytoplasm</location>
    </subcellularLocation>
</comment>
<dbReference type="Gene3D" id="3.30.200.20">
    <property type="entry name" value="Phosphorylase Kinase, domain 1"/>
    <property type="match status" value="1"/>
</dbReference>
<feature type="domain" description="POLO box" evidence="13">
    <location>
        <begin position="479"/>
        <end position="560"/>
    </location>
</feature>
<protein>
    <recommendedName>
        <fullName evidence="2">polo kinase</fullName>
        <ecNumber evidence="2">2.7.11.21</ecNumber>
    </recommendedName>
</protein>
<evidence type="ECO:0000256" key="5">
    <source>
        <dbReference type="ARBA" id="ARBA00022679"/>
    </source>
</evidence>
<comment type="catalytic activity">
    <reaction evidence="10">
        <text>L-threonyl-[protein] + ATP = O-phospho-L-threonyl-[protein] + ADP + H(+)</text>
        <dbReference type="Rhea" id="RHEA:46608"/>
        <dbReference type="Rhea" id="RHEA-COMP:11060"/>
        <dbReference type="Rhea" id="RHEA-COMP:11605"/>
        <dbReference type="ChEBI" id="CHEBI:15378"/>
        <dbReference type="ChEBI" id="CHEBI:30013"/>
        <dbReference type="ChEBI" id="CHEBI:30616"/>
        <dbReference type="ChEBI" id="CHEBI:61977"/>
        <dbReference type="ChEBI" id="CHEBI:456216"/>
        <dbReference type="EC" id="2.7.11.21"/>
    </reaction>
</comment>
<keyword evidence="9" id="KW-0067">ATP-binding</keyword>
<keyword evidence="3" id="KW-0963">Cytoplasm</keyword>
<dbReference type="Pfam" id="PF00659">
    <property type="entry name" value="POLO_box"/>
    <property type="match status" value="2"/>
</dbReference>
<organism evidence="14 15">
    <name type="scientific">Dendroctonus ponderosae</name>
    <name type="common">Mountain pine beetle</name>
    <dbReference type="NCBI Taxonomy" id="77166"/>
    <lineage>
        <taxon>Eukaryota</taxon>
        <taxon>Metazoa</taxon>
        <taxon>Ecdysozoa</taxon>
        <taxon>Arthropoda</taxon>
        <taxon>Hexapoda</taxon>
        <taxon>Insecta</taxon>
        <taxon>Pterygota</taxon>
        <taxon>Neoptera</taxon>
        <taxon>Endopterygota</taxon>
        <taxon>Coleoptera</taxon>
        <taxon>Polyphaga</taxon>
        <taxon>Cucujiformia</taxon>
        <taxon>Curculionidae</taxon>
        <taxon>Scolytinae</taxon>
        <taxon>Dendroctonus</taxon>
    </lineage>
</organism>
<dbReference type="FunFam" id="3.30.1120.30:FF:000001">
    <property type="entry name" value="Serine/threonine-protein kinase PLK"/>
    <property type="match status" value="1"/>
</dbReference>
<sequence>MSSDTDHIPSVMYDNTKAISYKKGRYFGKGGFAKCYEIIRDNDKQSFAGKIISKNLIVKQNQKEKMTQEIQIHSRLNHQHIVEFFGFFEDHDNIYIVLELCKRRSMMELYKRRQVITEPETRYYMNQIVSGVHYLHSHRIIHRDLKLGNLFLNDNVQVKIGDFGLAAKIEFDGERKRTLCGTPNYIAPEILSKQGHSFEVDIWSLGCIMYTLMVGRPPFETSSLKETYAKIKKCDYKFTIALSPTAKHMIMIMLQSDPSQRPKISKLSHHDFFKGYCPASLPVSCLTMAPRFDKLEVPSPGQYGKGTALKDIQGQQATAHKDNSIAVGLAGVPQHHNSFSDVDNLRVIRSLIAKLIKSSPRMLQSMTDEMTDPAVQPTVWVSKWVDYSDKYGFGYQLSDDTVGVMFNDTTRLMILSNGKNVQYVDQDGCEEYMTVDAYPKTLEKKVKLLSYFNRYMREHLVKTGAQVCKEYDSLSRQPHLHQWCRSTSGVLMQLNNGTIQVNFRDHTKVIICPLMEAVTYVGEDRSFLTFRFAMLTKLGCLSILYEKIRYTYDKIGVLLEKKD</sequence>
<proteinExistence type="predicted"/>
<evidence type="ECO:0000259" key="13">
    <source>
        <dbReference type="PROSITE" id="PS50078"/>
    </source>
</evidence>
<keyword evidence="4" id="KW-0723">Serine/threonine-protein kinase</keyword>
<dbReference type="PANTHER" id="PTHR24345:SF93">
    <property type="entry name" value="SERINE_THREONINE-PROTEIN KINASE PLK1"/>
    <property type="match status" value="1"/>
</dbReference>
<dbReference type="Proteomes" id="UP000019118">
    <property type="component" value="Unassembled WGS sequence"/>
</dbReference>
<dbReference type="Pfam" id="PF00069">
    <property type="entry name" value="Pkinase"/>
    <property type="match status" value="1"/>
</dbReference>
<dbReference type="InterPro" id="IPR000959">
    <property type="entry name" value="POLO_box_dom"/>
</dbReference>
<dbReference type="GeneID" id="109536032"/>
<dbReference type="GO" id="GO:0007052">
    <property type="term" value="P:mitotic spindle organization"/>
    <property type="evidence" value="ECO:0007669"/>
    <property type="project" value="TreeGrafter"/>
</dbReference>
<evidence type="ECO:0000256" key="8">
    <source>
        <dbReference type="ARBA" id="ARBA00022777"/>
    </source>
</evidence>
<dbReference type="PROSITE" id="PS50011">
    <property type="entry name" value="PROTEIN_KINASE_DOM"/>
    <property type="match status" value="1"/>
</dbReference>
<dbReference type="InterPro" id="IPR033701">
    <property type="entry name" value="POLO_box_1"/>
</dbReference>
<dbReference type="PROSITE" id="PS00108">
    <property type="entry name" value="PROTEIN_KINASE_ST"/>
    <property type="match status" value="1"/>
</dbReference>
<keyword evidence="15" id="KW-1185">Reference proteome</keyword>
<dbReference type="InterPro" id="IPR033695">
    <property type="entry name" value="POLO_box_2"/>
</dbReference>
<dbReference type="GO" id="GO:0000922">
    <property type="term" value="C:spindle pole"/>
    <property type="evidence" value="ECO:0007669"/>
    <property type="project" value="TreeGrafter"/>
</dbReference>
<dbReference type="GO" id="GO:0005634">
    <property type="term" value="C:nucleus"/>
    <property type="evidence" value="ECO:0007669"/>
    <property type="project" value="TreeGrafter"/>
</dbReference>
<evidence type="ECO:0000256" key="11">
    <source>
        <dbReference type="ARBA" id="ARBA00048347"/>
    </source>
</evidence>
<evidence type="ECO:0000313" key="14">
    <source>
        <dbReference type="EnsemblMetazoa" id="XP_019757656.1"/>
    </source>
</evidence>
<dbReference type="PROSITE" id="PS50078">
    <property type="entry name" value="POLO_BOX"/>
    <property type="match status" value="2"/>
</dbReference>
<evidence type="ECO:0000256" key="7">
    <source>
        <dbReference type="ARBA" id="ARBA00022741"/>
    </source>
</evidence>
<reference evidence="15" key="1">
    <citation type="journal article" date="2013" name="Genome Biol.">
        <title>Draft genome of the mountain pine beetle, Dendroctonus ponderosae Hopkins, a major forest pest.</title>
        <authorList>
            <person name="Keeling C.I."/>
            <person name="Yuen M.M."/>
            <person name="Liao N.Y."/>
            <person name="Docking T.R."/>
            <person name="Chan S.K."/>
            <person name="Taylor G.A."/>
            <person name="Palmquist D.L."/>
            <person name="Jackman S.D."/>
            <person name="Nguyen A."/>
            <person name="Li M."/>
            <person name="Henderson H."/>
            <person name="Janes J.K."/>
            <person name="Zhao Y."/>
            <person name="Pandoh P."/>
            <person name="Moore R."/>
            <person name="Sperling F.A."/>
            <person name="Huber D.P."/>
            <person name="Birol I."/>
            <person name="Jones S.J."/>
            <person name="Bohlmann J."/>
        </authorList>
    </citation>
    <scope>NUCLEOTIDE SEQUENCE</scope>
</reference>
<reference evidence="14" key="2">
    <citation type="submission" date="2024-08" db="UniProtKB">
        <authorList>
            <consortium name="EnsemblMetazoa"/>
        </authorList>
    </citation>
    <scope>IDENTIFICATION</scope>
</reference>
<dbReference type="InterPro" id="IPR036947">
    <property type="entry name" value="POLO_box_dom_sf"/>
</dbReference>
<dbReference type="GO" id="GO:0005524">
    <property type="term" value="F:ATP binding"/>
    <property type="evidence" value="ECO:0007669"/>
    <property type="project" value="UniProtKB-KW"/>
</dbReference>
<feature type="domain" description="Protein kinase" evidence="12">
    <location>
        <begin position="21"/>
        <end position="273"/>
    </location>
</feature>
<dbReference type="FunFam" id="1.10.510.10:FF:000311">
    <property type="entry name" value="Serine/threonine-protein kinase PLK"/>
    <property type="match status" value="1"/>
</dbReference>
<dbReference type="EnsemblMetazoa" id="XM_019902097.1">
    <property type="protein sequence ID" value="XP_019757656.1"/>
    <property type="gene ID" value="LOC109536032"/>
</dbReference>
<feature type="domain" description="POLO box" evidence="13">
    <location>
        <begin position="380"/>
        <end position="458"/>
    </location>
</feature>
<evidence type="ECO:0000256" key="10">
    <source>
        <dbReference type="ARBA" id="ARBA00047802"/>
    </source>
</evidence>
<evidence type="ECO:0000256" key="4">
    <source>
        <dbReference type="ARBA" id="ARBA00022527"/>
    </source>
</evidence>
<evidence type="ECO:0000313" key="15">
    <source>
        <dbReference type="Proteomes" id="UP000019118"/>
    </source>
</evidence>
<dbReference type="RefSeq" id="XP_048518598.1">
    <property type="nucleotide sequence ID" value="XM_048662641.1"/>
</dbReference>
<dbReference type="GO" id="GO:0004674">
    <property type="term" value="F:protein serine/threonine kinase activity"/>
    <property type="evidence" value="ECO:0007669"/>
    <property type="project" value="UniProtKB-KW"/>
</dbReference>
<dbReference type="KEGG" id="dpa:109536032"/>
<dbReference type="EnsemblMetazoa" id="XM_019902098.1">
    <property type="protein sequence ID" value="XP_019757657.1"/>
    <property type="gene ID" value="LOC109536032"/>
</dbReference>
<dbReference type="SMART" id="SM00220">
    <property type="entry name" value="S_TKc"/>
    <property type="match status" value="1"/>
</dbReference>
<dbReference type="CDD" id="cd13118">
    <property type="entry name" value="POLO_box_1"/>
    <property type="match status" value="1"/>
</dbReference>
<dbReference type="RefSeq" id="XP_019757657.1">
    <property type="nucleotide sequence ID" value="XM_019902098.2"/>
</dbReference>
<dbReference type="CDD" id="cd13117">
    <property type="entry name" value="POLO_box_2"/>
    <property type="match status" value="1"/>
</dbReference>
<dbReference type="FunFam" id="3.30.200.20:FF:000284">
    <property type="entry name" value="Serine/threonine-protein kinase PLK"/>
    <property type="match status" value="1"/>
</dbReference>
<dbReference type="SUPFAM" id="SSF56112">
    <property type="entry name" value="Protein kinase-like (PK-like)"/>
    <property type="match status" value="1"/>
</dbReference>
<dbReference type="Gene3D" id="1.10.510.10">
    <property type="entry name" value="Transferase(Phosphotransferase) domain 1"/>
    <property type="match status" value="1"/>
</dbReference>
<accession>A0AAR5PAF1</accession>
<keyword evidence="7" id="KW-0547">Nucleotide-binding</keyword>
<keyword evidence="6" id="KW-0677">Repeat</keyword>
<keyword evidence="5" id="KW-0808">Transferase</keyword>
<dbReference type="CTD" id="40232"/>
<dbReference type="EC" id="2.7.11.21" evidence="2"/>
<dbReference type="InterPro" id="IPR011009">
    <property type="entry name" value="Kinase-like_dom_sf"/>
</dbReference>
<dbReference type="Gene3D" id="3.30.1120.30">
    <property type="entry name" value="POLO box domain"/>
    <property type="match status" value="2"/>
</dbReference>
<evidence type="ECO:0000256" key="9">
    <source>
        <dbReference type="ARBA" id="ARBA00022840"/>
    </source>
</evidence>
<evidence type="ECO:0000256" key="6">
    <source>
        <dbReference type="ARBA" id="ARBA00022737"/>
    </source>
</evidence>
<dbReference type="CDD" id="cd14099">
    <property type="entry name" value="STKc_PLK"/>
    <property type="match status" value="1"/>
</dbReference>
<dbReference type="AlphaFoldDB" id="A0AAR5PAF1"/>